<evidence type="ECO:0000313" key="2">
    <source>
        <dbReference type="EMBL" id="KAJ3636452.1"/>
    </source>
</evidence>
<dbReference type="PANTHER" id="PTHR11777">
    <property type="entry name" value="ALANYL-TRNA SYNTHETASE"/>
    <property type="match status" value="1"/>
</dbReference>
<keyword evidence="3" id="KW-1185">Reference proteome</keyword>
<dbReference type="GO" id="GO:0004813">
    <property type="term" value="F:alanine-tRNA ligase activity"/>
    <property type="evidence" value="ECO:0007669"/>
    <property type="project" value="InterPro"/>
</dbReference>
<reference evidence="2" key="1">
    <citation type="journal article" date="2023" name="G3 (Bethesda)">
        <title>Whole genome assemblies of Zophobas morio and Tenebrio molitor.</title>
        <authorList>
            <person name="Kaur S."/>
            <person name="Stinson S.A."/>
            <person name="diCenzo G.C."/>
        </authorList>
    </citation>
    <scope>NUCLEOTIDE SEQUENCE</scope>
    <source>
        <strain evidence="2">QUZm001</strain>
    </source>
</reference>
<name>A0AA38HLY5_9CUCU</name>
<dbReference type="PANTHER" id="PTHR11777:SF9">
    <property type="entry name" value="ALANINE--TRNA LIGASE, CYTOPLASMIC"/>
    <property type="match status" value="1"/>
</dbReference>
<organism evidence="2 3">
    <name type="scientific">Zophobas morio</name>
    <dbReference type="NCBI Taxonomy" id="2755281"/>
    <lineage>
        <taxon>Eukaryota</taxon>
        <taxon>Metazoa</taxon>
        <taxon>Ecdysozoa</taxon>
        <taxon>Arthropoda</taxon>
        <taxon>Hexapoda</taxon>
        <taxon>Insecta</taxon>
        <taxon>Pterygota</taxon>
        <taxon>Neoptera</taxon>
        <taxon>Endopterygota</taxon>
        <taxon>Coleoptera</taxon>
        <taxon>Polyphaga</taxon>
        <taxon>Cucujiformia</taxon>
        <taxon>Tenebrionidae</taxon>
        <taxon>Zophobas</taxon>
    </lineage>
</organism>
<proteinExistence type="predicted"/>
<dbReference type="Gene3D" id="2.40.30.130">
    <property type="match status" value="1"/>
</dbReference>
<dbReference type="GO" id="GO:0002161">
    <property type="term" value="F:aminoacyl-tRNA deacylase activity"/>
    <property type="evidence" value="ECO:0007669"/>
    <property type="project" value="TreeGrafter"/>
</dbReference>
<evidence type="ECO:0000313" key="3">
    <source>
        <dbReference type="Proteomes" id="UP001168821"/>
    </source>
</evidence>
<dbReference type="GO" id="GO:0005524">
    <property type="term" value="F:ATP binding"/>
    <property type="evidence" value="ECO:0007669"/>
    <property type="project" value="InterPro"/>
</dbReference>
<feature type="domain" description="Alanyl-tRNA synthetase class IIc N-terminal" evidence="1">
    <location>
        <begin position="16"/>
        <end position="84"/>
    </location>
</feature>
<gene>
    <name evidence="2" type="ORF">Zmor_027127</name>
</gene>
<accession>A0AA38HLY5</accession>
<dbReference type="EMBL" id="JALNTZ010000089">
    <property type="protein sequence ID" value="KAJ3636452.1"/>
    <property type="molecule type" value="Genomic_DNA"/>
</dbReference>
<dbReference type="InterPro" id="IPR018164">
    <property type="entry name" value="Ala-tRNA-synth_IIc_N"/>
</dbReference>
<dbReference type="InterPro" id="IPR050058">
    <property type="entry name" value="Ala-tRNA_ligase"/>
</dbReference>
<evidence type="ECO:0000259" key="1">
    <source>
        <dbReference type="Pfam" id="PF01411"/>
    </source>
</evidence>
<dbReference type="AlphaFoldDB" id="A0AA38HLY5"/>
<sequence>MLFNSDGDTVDSLKGHGFILFDKTPFYALGGGQASDKGTISFDNKTSEVLDVRKDIIKKYYIHEVNISHELKIEDIVTLKVDADFRHKASINHSALHMT</sequence>
<protein>
    <recommendedName>
        <fullName evidence="1">Alanyl-tRNA synthetase class IIc N-terminal domain-containing protein</fullName>
    </recommendedName>
</protein>
<dbReference type="GO" id="GO:0006419">
    <property type="term" value="P:alanyl-tRNA aminoacylation"/>
    <property type="evidence" value="ECO:0007669"/>
    <property type="project" value="InterPro"/>
</dbReference>
<dbReference type="Proteomes" id="UP001168821">
    <property type="component" value="Unassembled WGS sequence"/>
</dbReference>
<dbReference type="SUPFAM" id="SSF50447">
    <property type="entry name" value="Translation proteins"/>
    <property type="match status" value="1"/>
</dbReference>
<dbReference type="InterPro" id="IPR009000">
    <property type="entry name" value="Transl_B-barrel_sf"/>
</dbReference>
<comment type="caution">
    <text evidence="2">The sequence shown here is derived from an EMBL/GenBank/DDBJ whole genome shotgun (WGS) entry which is preliminary data.</text>
</comment>
<dbReference type="Pfam" id="PF01411">
    <property type="entry name" value="tRNA-synt_2c"/>
    <property type="match status" value="1"/>
</dbReference>